<keyword evidence="4" id="KW-1185">Reference proteome</keyword>
<dbReference type="PROSITE" id="PS50994">
    <property type="entry name" value="INTEGRASE"/>
    <property type="match status" value="1"/>
</dbReference>
<reference evidence="3 4" key="1">
    <citation type="submission" date="2024-07" db="EMBL/GenBank/DDBJ databases">
        <title>Genomic Encyclopedia of Type Strains, Phase V (KMG-V): Genome sequencing to study the core and pangenomes of soil and plant-associated prokaryotes.</title>
        <authorList>
            <person name="Whitman W."/>
        </authorList>
    </citation>
    <scope>NUCLEOTIDE SEQUENCE [LARGE SCALE GENOMIC DNA]</scope>
    <source>
        <strain evidence="3 4">USDA 415</strain>
    </source>
</reference>
<feature type="region of interest" description="Disordered" evidence="1">
    <location>
        <begin position="493"/>
        <end position="532"/>
    </location>
</feature>
<dbReference type="InterPro" id="IPR036397">
    <property type="entry name" value="RNaseH_sf"/>
</dbReference>
<gene>
    <name evidence="3" type="ORF">ABIF29_009764</name>
</gene>
<evidence type="ECO:0000313" key="4">
    <source>
        <dbReference type="Proteomes" id="UP001565471"/>
    </source>
</evidence>
<accession>A0ABV4FJA3</accession>
<dbReference type="Gene3D" id="3.30.420.10">
    <property type="entry name" value="Ribonuclease H-like superfamily/Ribonuclease H"/>
    <property type="match status" value="1"/>
</dbReference>
<dbReference type="Proteomes" id="UP001565471">
    <property type="component" value="Unassembled WGS sequence"/>
</dbReference>
<proteinExistence type="predicted"/>
<dbReference type="SUPFAM" id="SSF53098">
    <property type="entry name" value="Ribonuclease H-like"/>
    <property type="match status" value="1"/>
</dbReference>
<evidence type="ECO:0000259" key="2">
    <source>
        <dbReference type="PROSITE" id="PS50994"/>
    </source>
</evidence>
<comment type="caution">
    <text evidence="3">The sequence shown here is derived from an EMBL/GenBank/DDBJ whole genome shotgun (WGS) entry which is preliminary data.</text>
</comment>
<feature type="compositionally biased region" description="Pro residues" evidence="1">
    <location>
        <begin position="522"/>
        <end position="532"/>
    </location>
</feature>
<name>A0ABV4FJA3_BRAEL</name>
<dbReference type="InterPro" id="IPR012337">
    <property type="entry name" value="RNaseH-like_sf"/>
</dbReference>
<feature type="domain" description="Integrase catalytic" evidence="2">
    <location>
        <begin position="161"/>
        <end position="341"/>
    </location>
</feature>
<organism evidence="3 4">
    <name type="scientific">Bradyrhizobium elkanii</name>
    <dbReference type="NCBI Taxonomy" id="29448"/>
    <lineage>
        <taxon>Bacteria</taxon>
        <taxon>Pseudomonadati</taxon>
        <taxon>Pseudomonadota</taxon>
        <taxon>Alphaproteobacteria</taxon>
        <taxon>Hyphomicrobiales</taxon>
        <taxon>Nitrobacteraceae</taxon>
        <taxon>Bradyrhizobium</taxon>
    </lineage>
</organism>
<protein>
    <recommendedName>
        <fullName evidence="2">Integrase catalytic domain-containing protein</fullName>
    </recommendedName>
</protein>
<evidence type="ECO:0000256" key="1">
    <source>
        <dbReference type="SAM" id="MobiDB-lite"/>
    </source>
</evidence>
<evidence type="ECO:0000313" key="3">
    <source>
        <dbReference type="EMBL" id="MEY9322965.1"/>
    </source>
</evidence>
<sequence length="532" mass="60687">MGWLSMATRKELTAAAGVRYRRSDRAKKARILDEFVDITGFHRKHAMRLLRNQEGVHPGRRARRRIYNEAEHTALVLLWEASDRICGKRLKALMPALIEAMERYGHLDLAPEIRTKLLAMSAATIDRALVRVREKLGRKRRRHAGHSLRRSIPIRTSADWNDPAPGFVEADLVAHSGPSARGSFIQTLVLTDIATGWTECAPLIVREQTLVSTVLTELRKQLPFALLGFDTDNDTVFMNETLKAYCEAANIVFTRCRPYRKNDQAFVEQKNGAVVRRMVGYRRFEGLEAAKLLAELYRSARLFVNFFQPSFKLLAKQRDGARVRKTYSAPATPHQRLSADARTPDAVRHHLQEIYTALDPVTLLRDIRDVQERLAALADIQPSAHPAAASQSIDRFLASLRTAWKDGATRPTDRPIVKAKRGRRRPDPLIRATSDLRKWFEAEPWRTGSELLSRLQVEYPGDYPNKLLRTLQRRLKSWRKRMRCCLLQKKCRQGMRSQHPNDVRGASGGGRALRNPGHLRTRPPPQLRPGAK</sequence>
<dbReference type="EMBL" id="JBGBZA010000002">
    <property type="protein sequence ID" value="MEY9322965.1"/>
    <property type="molecule type" value="Genomic_DNA"/>
</dbReference>
<dbReference type="InterPro" id="IPR001584">
    <property type="entry name" value="Integrase_cat-core"/>
</dbReference>